<protein>
    <submittedName>
        <fullName evidence="7">TetR family transcriptional regulator</fullName>
    </submittedName>
</protein>
<name>A0AAW7MJK3_9BURK</name>
<evidence type="ECO:0000313" key="8">
    <source>
        <dbReference type="EMBL" id="MDN4577746.1"/>
    </source>
</evidence>
<keyword evidence="2" id="KW-0805">Transcription regulation</keyword>
<dbReference type="PROSITE" id="PS50977">
    <property type="entry name" value="HTH_TETR_2"/>
    <property type="match status" value="1"/>
</dbReference>
<dbReference type="EMBL" id="QAID01000034">
    <property type="protein sequence ID" value="MDN4577746.1"/>
    <property type="molecule type" value="Genomic_DNA"/>
</dbReference>
<dbReference type="EMBL" id="QAIC01000033">
    <property type="protein sequence ID" value="MDN4572941.1"/>
    <property type="molecule type" value="Genomic_DNA"/>
</dbReference>
<proteinExistence type="predicted"/>
<organism evidence="7 10">
    <name type="scientific">Pandoraea cepalis</name>
    <dbReference type="NCBI Taxonomy" id="2508294"/>
    <lineage>
        <taxon>Bacteria</taxon>
        <taxon>Pseudomonadati</taxon>
        <taxon>Pseudomonadota</taxon>
        <taxon>Betaproteobacteria</taxon>
        <taxon>Burkholderiales</taxon>
        <taxon>Burkholderiaceae</taxon>
        <taxon>Pandoraea</taxon>
    </lineage>
</organism>
<dbReference type="InterPro" id="IPR009057">
    <property type="entry name" value="Homeodomain-like_sf"/>
</dbReference>
<dbReference type="InterPro" id="IPR013572">
    <property type="entry name" value="Tscrpt_reg_MAATS_C"/>
</dbReference>
<feature type="DNA-binding region" description="H-T-H motif" evidence="5">
    <location>
        <begin position="33"/>
        <end position="52"/>
    </location>
</feature>
<dbReference type="FunFam" id="1.10.357.10:FF:000003">
    <property type="entry name" value="HTH-type transcriptional regulator AcrR"/>
    <property type="match status" value="1"/>
</dbReference>
<evidence type="ECO:0000313" key="7">
    <source>
        <dbReference type="EMBL" id="MDN4572941.1"/>
    </source>
</evidence>
<evidence type="ECO:0000259" key="6">
    <source>
        <dbReference type="PROSITE" id="PS50977"/>
    </source>
</evidence>
<dbReference type="InterPro" id="IPR023772">
    <property type="entry name" value="DNA-bd_HTH_TetR-type_CS"/>
</dbReference>
<dbReference type="Pfam" id="PF00440">
    <property type="entry name" value="TetR_N"/>
    <property type="match status" value="1"/>
</dbReference>
<evidence type="ECO:0000256" key="4">
    <source>
        <dbReference type="ARBA" id="ARBA00023163"/>
    </source>
</evidence>
<dbReference type="Pfam" id="PF08361">
    <property type="entry name" value="TetR_C_2"/>
    <property type="match status" value="1"/>
</dbReference>
<dbReference type="PANTHER" id="PTHR30055:SF240">
    <property type="entry name" value="HTH-TYPE TRANSCRIPTIONAL REGULATOR ACRR"/>
    <property type="match status" value="1"/>
</dbReference>
<dbReference type="SUPFAM" id="SSF48498">
    <property type="entry name" value="Tetracyclin repressor-like, C-terminal domain"/>
    <property type="match status" value="1"/>
</dbReference>
<dbReference type="PROSITE" id="PS01081">
    <property type="entry name" value="HTH_TETR_1"/>
    <property type="match status" value="1"/>
</dbReference>
<dbReference type="PANTHER" id="PTHR30055">
    <property type="entry name" value="HTH-TYPE TRANSCRIPTIONAL REGULATOR RUTR"/>
    <property type="match status" value="1"/>
</dbReference>
<evidence type="ECO:0000256" key="2">
    <source>
        <dbReference type="ARBA" id="ARBA00023015"/>
    </source>
</evidence>
<dbReference type="InterPro" id="IPR001647">
    <property type="entry name" value="HTH_TetR"/>
</dbReference>
<evidence type="ECO:0000256" key="5">
    <source>
        <dbReference type="PROSITE-ProRule" id="PRU00335"/>
    </source>
</evidence>
<dbReference type="GO" id="GO:0045892">
    <property type="term" value="P:negative regulation of DNA-templated transcription"/>
    <property type="evidence" value="ECO:0007669"/>
    <property type="project" value="UniProtKB-ARBA"/>
</dbReference>
<dbReference type="PRINTS" id="PR00455">
    <property type="entry name" value="HTHTETR"/>
</dbReference>
<keyword evidence="1" id="KW-0678">Repressor</keyword>
<accession>A0AAW7MJK3</accession>
<keyword evidence="4" id="KW-0804">Transcription</keyword>
<dbReference type="GO" id="GO:0003700">
    <property type="term" value="F:DNA-binding transcription factor activity"/>
    <property type="evidence" value="ECO:0007669"/>
    <property type="project" value="TreeGrafter"/>
</dbReference>
<keyword evidence="3 5" id="KW-0238">DNA-binding</keyword>
<dbReference type="GO" id="GO:0000976">
    <property type="term" value="F:transcription cis-regulatory region binding"/>
    <property type="evidence" value="ECO:0007669"/>
    <property type="project" value="TreeGrafter"/>
</dbReference>
<evidence type="ECO:0000313" key="10">
    <source>
        <dbReference type="Proteomes" id="UP001172791"/>
    </source>
</evidence>
<dbReference type="InterPro" id="IPR036271">
    <property type="entry name" value="Tet_transcr_reg_TetR-rel_C_sf"/>
</dbReference>
<dbReference type="SUPFAM" id="SSF46689">
    <property type="entry name" value="Homeodomain-like"/>
    <property type="match status" value="1"/>
</dbReference>
<sequence length="220" mass="25160">MARRTKEEAIETRNLLLDTAEAVFAQKGVSRTSLADIAEAAGLTRGAIYWHFKNKIDLFNAMTDRIRLPMERMIDEECTEPQDGDPMARMHEICKLVLRETARNERRRRVLDILFHKCEYTNEMLSVLERQREACADGKQRIMRDMERAIERGQLPQALDTRRAAIMLHALVVGMMSDWLFLPDYDLGVECDAVVDGFFDMLRTSPAMLRAGSEPPPSAA</sequence>
<feature type="domain" description="HTH tetR-type" evidence="6">
    <location>
        <begin position="10"/>
        <end position="70"/>
    </location>
</feature>
<keyword evidence="9" id="KW-1185">Reference proteome</keyword>
<dbReference type="Gene3D" id="1.10.357.10">
    <property type="entry name" value="Tetracycline Repressor, domain 2"/>
    <property type="match status" value="1"/>
</dbReference>
<reference evidence="7" key="1">
    <citation type="submission" date="2018-04" db="EMBL/GenBank/DDBJ databases">
        <authorList>
            <person name="Jy Z."/>
        </authorList>
    </citation>
    <scope>NUCLEOTIDE SEQUENCE</scope>
    <source>
        <strain evidence="8">AS13</strain>
        <strain evidence="7">LA18</strain>
    </source>
</reference>
<dbReference type="RefSeq" id="WP_301233970.1">
    <property type="nucleotide sequence ID" value="NZ_QAIC01000033.1"/>
</dbReference>
<dbReference type="Proteomes" id="UP001172791">
    <property type="component" value="Unassembled WGS sequence"/>
</dbReference>
<dbReference type="AlphaFoldDB" id="A0AAW7MJK3"/>
<dbReference type="Proteomes" id="UP001172788">
    <property type="component" value="Unassembled WGS sequence"/>
</dbReference>
<evidence type="ECO:0000256" key="3">
    <source>
        <dbReference type="ARBA" id="ARBA00023125"/>
    </source>
</evidence>
<comment type="caution">
    <text evidence="7">The sequence shown here is derived from an EMBL/GenBank/DDBJ whole genome shotgun (WGS) entry which is preliminary data.</text>
</comment>
<gene>
    <name evidence="7" type="ORF">DBA34_06675</name>
    <name evidence="8" type="ORF">DBB29_06400</name>
</gene>
<dbReference type="InterPro" id="IPR050109">
    <property type="entry name" value="HTH-type_TetR-like_transc_reg"/>
</dbReference>
<evidence type="ECO:0000256" key="1">
    <source>
        <dbReference type="ARBA" id="ARBA00022491"/>
    </source>
</evidence>
<evidence type="ECO:0000313" key="9">
    <source>
        <dbReference type="Proteomes" id="UP001172788"/>
    </source>
</evidence>